<feature type="transmembrane region" description="Helical" evidence="10">
    <location>
        <begin position="1535"/>
        <end position="1560"/>
    </location>
</feature>
<feature type="compositionally biased region" description="Polar residues" evidence="9">
    <location>
        <begin position="246"/>
        <end position="255"/>
    </location>
</feature>
<keyword evidence="7 10" id="KW-0472">Membrane</keyword>
<feature type="compositionally biased region" description="Polar residues" evidence="9">
    <location>
        <begin position="167"/>
        <end position="178"/>
    </location>
</feature>
<reference evidence="11 12" key="1">
    <citation type="submission" date="2018-06" db="EMBL/GenBank/DDBJ databases">
        <title>Fusarium incarnatum-equiseti species complex species 28.</title>
        <authorList>
            <person name="Gardiner D.M."/>
        </authorList>
    </citation>
    <scope>NUCLEOTIDE SEQUENCE [LARGE SCALE GENOMIC DNA]</scope>
    <source>
        <strain evidence="11 12">FIESC_28</strain>
    </source>
</reference>
<dbReference type="Pfam" id="PF03142">
    <property type="entry name" value="Chitin_synth_2"/>
    <property type="match status" value="1"/>
</dbReference>
<evidence type="ECO:0000256" key="6">
    <source>
        <dbReference type="ARBA" id="ARBA00022989"/>
    </source>
</evidence>
<keyword evidence="3" id="KW-0328">Glycosyltransferase</keyword>
<proteinExistence type="predicted"/>
<feature type="region of interest" description="Disordered" evidence="9">
    <location>
        <begin position="1"/>
        <end position="22"/>
    </location>
</feature>
<evidence type="ECO:0000313" key="12">
    <source>
        <dbReference type="Proteomes" id="UP000253153"/>
    </source>
</evidence>
<evidence type="ECO:0000256" key="4">
    <source>
        <dbReference type="ARBA" id="ARBA00022679"/>
    </source>
</evidence>
<evidence type="ECO:0000256" key="3">
    <source>
        <dbReference type="ARBA" id="ARBA00022676"/>
    </source>
</evidence>
<feature type="region of interest" description="Disordered" evidence="9">
    <location>
        <begin position="226"/>
        <end position="295"/>
    </location>
</feature>
<feature type="region of interest" description="Disordered" evidence="9">
    <location>
        <begin position="167"/>
        <end position="214"/>
    </location>
</feature>
<dbReference type="Proteomes" id="UP000253153">
    <property type="component" value="Unassembled WGS sequence"/>
</dbReference>
<feature type="transmembrane region" description="Helical" evidence="10">
    <location>
        <begin position="407"/>
        <end position="430"/>
    </location>
</feature>
<feature type="region of interest" description="Disordered" evidence="9">
    <location>
        <begin position="833"/>
        <end position="852"/>
    </location>
</feature>
<dbReference type="GO" id="GO:0006031">
    <property type="term" value="P:chitin biosynthetic process"/>
    <property type="evidence" value="ECO:0007669"/>
    <property type="project" value="TreeGrafter"/>
</dbReference>
<feature type="compositionally biased region" description="Low complexity" evidence="9">
    <location>
        <begin position="11"/>
        <end position="22"/>
    </location>
</feature>
<dbReference type="GO" id="GO:0071944">
    <property type="term" value="C:cell periphery"/>
    <property type="evidence" value="ECO:0007669"/>
    <property type="project" value="TreeGrafter"/>
</dbReference>
<keyword evidence="5 10" id="KW-0812">Transmembrane</keyword>
<dbReference type="PANTHER" id="PTHR22914:SF41">
    <property type="entry name" value="CHITIN SYNTHASE 7"/>
    <property type="match status" value="1"/>
</dbReference>
<feature type="transmembrane region" description="Helical" evidence="10">
    <location>
        <begin position="948"/>
        <end position="973"/>
    </location>
</feature>
<evidence type="ECO:0000256" key="7">
    <source>
        <dbReference type="ARBA" id="ARBA00023136"/>
    </source>
</evidence>
<evidence type="ECO:0000313" key="11">
    <source>
        <dbReference type="EMBL" id="RBR20349.1"/>
    </source>
</evidence>
<dbReference type="RefSeq" id="XP_031016531.1">
    <property type="nucleotide sequence ID" value="XM_031159460.1"/>
</dbReference>
<organism evidence="11 12">
    <name type="scientific">Fusarium coffeatum</name>
    <dbReference type="NCBI Taxonomy" id="231269"/>
    <lineage>
        <taxon>Eukaryota</taxon>
        <taxon>Fungi</taxon>
        <taxon>Dikarya</taxon>
        <taxon>Ascomycota</taxon>
        <taxon>Pezizomycotina</taxon>
        <taxon>Sordariomycetes</taxon>
        <taxon>Hypocreomycetidae</taxon>
        <taxon>Hypocreales</taxon>
        <taxon>Nectriaceae</taxon>
        <taxon>Fusarium</taxon>
        <taxon>Fusarium incarnatum-equiseti species complex</taxon>
    </lineage>
</organism>
<accession>A0A366RTE0</accession>
<comment type="subcellular location">
    <subcellularLocation>
        <location evidence="1">Membrane</location>
        <topology evidence="1">Multi-pass membrane protein</topology>
    </subcellularLocation>
</comment>
<feature type="transmembrane region" description="Helical" evidence="10">
    <location>
        <begin position="1006"/>
        <end position="1028"/>
    </location>
</feature>
<dbReference type="GO" id="GO:0030428">
    <property type="term" value="C:cell septum"/>
    <property type="evidence" value="ECO:0007669"/>
    <property type="project" value="TreeGrafter"/>
</dbReference>
<dbReference type="SUPFAM" id="SSF53448">
    <property type="entry name" value="Nucleotide-diphospho-sugar transferases"/>
    <property type="match status" value="1"/>
</dbReference>
<evidence type="ECO:0000256" key="9">
    <source>
        <dbReference type="SAM" id="MobiDB-lite"/>
    </source>
</evidence>
<dbReference type="OrthoDB" id="370884at2759"/>
<evidence type="ECO:0000256" key="2">
    <source>
        <dbReference type="ARBA" id="ARBA00012543"/>
    </source>
</evidence>
<feature type="transmembrane region" description="Helical" evidence="10">
    <location>
        <begin position="1070"/>
        <end position="1095"/>
    </location>
</feature>
<sequence>MFQQQGPPPRSQLSSPGLSDSSSENLASGNFGFFKLFACPYAKRDPEGRRHCSKKAWKSIHRLRQHIYRCHTLPIKCPSCAIDFDSSPTFRDHIQAADDGDHCETDEPIRGLENLLEKLKPNKDSLAEVSDEEMWRVLYSTLFPNDPKDAIPSPYVEGDQLAHVTVSSHGSDRSTPSLRSVPLCHTPNLRPGLNSRGVSYQDSEITPAPRHPASVASRGSLFAVANETTSPCPSPQPPTPIYSRPQTARTNSHGFNPQYVRDEYYQTPSPTSSQAPSLQGERSPSPKGGKLRKERNVKTMEAQVTAFKAWEKPHRTDEHSNPGEYQGVWKYLARCLTFYIPSWLLEKFFKMDDARRRMAFRQKVFFCLLLAAIYTVICYFLIFQPIVSCVIKVDIGMFGTDSQFCEATRWLIYVYMGLGGAFMLLVAICVMRVRYRSRKFEEHDDLLVMHMPCYNEDEATLRKTIDSCVDSSYENSRKLLFIVADGKIPVDGRKPSHRILVEDIFQHEADPEMGIDNEAKSYTSFDLEGVSENKAHCYTGFFRGVPYVLITKVGRDDEQDHAKPGNRGKRDSQLLVYNFFHYVNYRRLWSPLFEKIEFQMRACLNIDATEAMHMLVVDCDTVLEKTGISYLVHQLQKNHSLIGVCGYTGVNNPFASYVAMTQVFEYWLTHAVLKAVETVFSNVLVLSGCFTIYRLKWPNNRPAILHPLLLEDYAGSYDKTLHEHNLLSIGEDRYLSTLAIRYFGADCRLQYFSAATCTTTAPDTLSVLLDQRRRWTNSLIHCHFSHLNVLPFEASFWTQLSRIQTNLYQPSRGSEHSSQSSVVNWPKETFHKSPAVLPPSSTGDPVPSSSTTGIPDIKGAAMAYYSQVLNREDFYPQASSGAPAYYPVSSPYYPPGRSYPSDSKPGLTPTAIELGTFDAHHNHKNDYMPPCPSHPTPRYQRWWSRIGYFGLWVLGLGTIIILAACSLLVYIWIGSKLARDRRPRGVLWDSIVVDGYATRVITVCSAAIRVAIAFQTGLLAAAMAAFILETTGSRLSNLACLSIARAANSTPWEIYWMASQQRLKRSATKFLQCSIPLLAFLVNLITTFTSTVLLFDLTMTSVAVHNGTTSINVGIDMHKDIADFSGVSYWQSKPMAHWRFAETRPSTPSNLTVPKGVADTGDVYRAALPLENVDDRTSLEFLSGPTIVANLRTICVAPTFSNSTLVYKTADTFTTEGLYLEAVLDPSTGWERGPKVNGNNSLQFSCRLNNDWNQTDSVAWPLSMCTFTELKLKDSLKDVDEGLQNPLSGQPYAFQPVILLNSSEVLNGRIRGWNETSQDWTPVVIPEWVQPSKIAGNATWSNAVTKNGTDIFQASVCFITHNMPLLYNVTMTGKSISAEPKSQPRWRKLHAKTGTEFINQLGIGVLPSDYETRGILDLDVRSGPRFFGINNEGTNATLYDFIGSALFDYSNTGGWAFNNDASMGYVDSSIAWLAHPEHSLLLQTVLQETGDPAEALKNLFSRFYQMIFHDMLPYYTAEQSFELANAKQVLIPTRWTGLIIILSVLVVHLALMLTVVWLFAMSTGISTLGNAWQAVTQIVSSETTPVLQAVSNHSMTDADVKEWAKSTAYDERSYGLSGYVSNGESGMWRR</sequence>
<dbReference type="GO" id="GO:0004100">
    <property type="term" value="F:chitin synthase activity"/>
    <property type="evidence" value="ECO:0007669"/>
    <property type="project" value="UniProtKB-EC"/>
</dbReference>
<keyword evidence="12" id="KW-1185">Reference proteome</keyword>
<dbReference type="EMBL" id="QKXC01000107">
    <property type="protein sequence ID" value="RBR20349.1"/>
    <property type="molecule type" value="Genomic_DNA"/>
</dbReference>
<feature type="compositionally biased region" description="Polar residues" evidence="9">
    <location>
        <begin position="839"/>
        <end position="852"/>
    </location>
</feature>
<dbReference type="EC" id="2.4.1.16" evidence="2"/>
<evidence type="ECO:0000256" key="10">
    <source>
        <dbReference type="SAM" id="Phobius"/>
    </source>
</evidence>
<dbReference type="GO" id="GO:0016020">
    <property type="term" value="C:membrane"/>
    <property type="evidence" value="ECO:0007669"/>
    <property type="project" value="UniProtKB-SubCell"/>
</dbReference>
<feature type="compositionally biased region" description="Pro residues" evidence="9">
    <location>
        <begin position="1"/>
        <end position="10"/>
    </location>
</feature>
<evidence type="ECO:0000256" key="8">
    <source>
        <dbReference type="ARBA" id="ARBA00049510"/>
    </source>
</evidence>
<feature type="compositionally biased region" description="Low complexity" evidence="9">
    <location>
        <begin position="266"/>
        <end position="277"/>
    </location>
</feature>
<gene>
    <name evidence="11" type="ORF">FIESC28_05313</name>
</gene>
<comment type="caution">
    <text evidence="11">The sequence shown here is derived from an EMBL/GenBank/DDBJ whole genome shotgun (WGS) entry which is preliminary data.</text>
</comment>
<dbReference type="InterPro" id="IPR029044">
    <property type="entry name" value="Nucleotide-diphossugar_trans"/>
</dbReference>
<comment type="catalytic activity">
    <reaction evidence="8">
        <text>[(1-&gt;4)-N-acetyl-beta-D-glucosaminyl](n) + UDP-N-acetyl-alpha-D-glucosamine = [(1-&gt;4)-N-acetyl-beta-D-glucosaminyl](n+1) + UDP + H(+)</text>
        <dbReference type="Rhea" id="RHEA:16637"/>
        <dbReference type="Rhea" id="RHEA-COMP:9593"/>
        <dbReference type="Rhea" id="RHEA-COMP:9595"/>
        <dbReference type="ChEBI" id="CHEBI:15378"/>
        <dbReference type="ChEBI" id="CHEBI:17029"/>
        <dbReference type="ChEBI" id="CHEBI:57705"/>
        <dbReference type="ChEBI" id="CHEBI:58223"/>
        <dbReference type="EC" id="2.4.1.16"/>
    </reaction>
    <physiologicalReaction direction="left-to-right" evidence="8">
        <dbReference type="Rhea" id="RHEA:16638"/>
    </physiologicalReaction>
</comment>
<feature type="transmembrane region" description="Helical" evidence="10">
    <location>
        <begin position="365"/>
        <end position="387"/>
    </location>
</feature>
<dbReference type="PANTHER" id="PTHR22914">
    <property type="entry name" value="CHITIN SYNTHASE"/>
    <property type="match status" value="1"/>
</dbReference>
<keyword evidence="4" id="KW-0808">Transferase</keyword>
<name>A0A366RTE0_9HYPO</name>
<evidence type="ECO:0000256" key="5">
    <source>
        <dbReference type="ARBA" id="ARBA00022692"/>
    </source>
</evidence>
<evidence type="ECO:0000256" key="1">
    <source>
        <dbReference type="ARBA" id="ARBA00004141"/>
    </source>
</evidence>
<dbReference type="InterPro" id="IPR004835">
    <property type="entry name" value="Chitin_synth"/>
</dbReference>
<keyword evidence="6 10" id="KW-1133">Transmembrane helix</keyword>
<protein>
    <recommendedName>
        <fullName evidence="2">chitin synthase</fullName>
        <ecNumber evidence="2">2.4.1.16</ecNumber>
    </recommendedName>
</protein>
<dbReference type="GeneID" id="41994756"/>